<dbReference type="Gene3D" id="2.60.40.3970">
    <property type="match status" value="1"/>
</dbReference>
<keyword evidence="1" id="KW-0732">Signal</keyword>
<name>A0ABY6VMD7_9BURK</name>
<dbReference type="InterPro" id="IPR008962">
    <property type="entry name" value="PapD-like_sf"/>
</dbReference>
<dbReference type="InterPro" id="IPR013783">
    <property type="entry name" value="Ig-like_fold"/>
</dbReference>
<keyword evidence="3" id="KW-1185">Reference proteome</keyword>
<dbReference type="EMBL" id="CABPRV010000001">
    <property type="protein sequence ID" value="VVD64056.1"/>
    <property type="molecule type" value="Genomic_DNA"/>
</dbReference>
<organism evidence="2 3">
    <name type="scientific">Pandoraea capi</name>
    <dbReference type="NCBI Taxonomy" id="2508286"/>
    <lineage>
        <taxon>Bacteria</taxon>
        <taxon>Pseudomonadati</taxon>
        <taxon>Pseudomonadota</taxon>
        <taxon>Betaproteobacteria</taxon>
        <taxon>Burkholderiales</taxon>
        <taxon>Burkholderiaceae</taxon>
        <taxon>Pandoraea</taxon>
    </lineage>
</organism>
<dbReference type="SUPFAM" id="SSF49354">
    <property type="entry name" value="PapD-like"/>
    <property type="match status" value="1"/>
</dbReference>
<comment type="caution">
    <text evidence="2">The sequence shown here is derived from an EMBL/GenBank/DDBJ whole genome shotgun (WGS) entry which is preliminary data.</text>
</comment>
<evidence type="ECO:0008006" key="4">
    <source>
        <dbReference type="Google" id="ProtNLM"/>
    </source>
</evidence>
<accession>A0ABY6VMD7</accession>
<feature type="chain" id="PRO_5045818837" description="Fimbrial protein" evidence="1">
    <location>
        <begin position="16"/>
        <end position="234"/>
    </location>
</feature>
<dbReference type="RefSeq" id="WP_242558972.1">
    <property type="nucleotide sequence ID" value="NZ_QAIA01000028.1"/>
</dbReference>
<feature type="signal peptide" evidence="1">
    <location>
        <begin position="1"/>
        <end position="15"/>
    </location>
</feature>
<evidence type="ECO:0000256" key="1">
    <source>
        <dbReference type="SAM" id="SignalP"/>
    </source>
</evidence>
<sequence length="234" mass="24797">MFVAALASMSAPAMANVTISPIASVIAGERSTSGVIRVTSQSPQTQYVEVTVKRIVAPATEGEHEVPVSLSEGDGLVVSPAKFVLAGGATRQIRVVPLGRPDIETAYRVYFRPAATPDPVQDAPGPTDFDPDVQVSFVWGALVRVAPQRPSPRLARSRDNGLIENTGNVRAHVSAVGRCTGEADTTCTWEDIGRSVYPGQTQALPGTLRDATVRIRYLVDGTTQAQVLNLPVVP</sequence>
<protein>
    <recommendedName>
        <fullName evidence="4">Fimbrial protein</fullName>
    </recommendedName>
</protein>
<evidence type="ECO:0000313" key="3">
    <source>
        <dbReference type="Proteomes" id="UP000366065"/>
    </source>
</evidence>
<evidence type="ECO:0000313" key="2">
    <source>
        <dbReference type="EMBL" id="VVD64056.1"/>
    </source>
</evidence>
<reference evidence="2 3" key="1">
    <citation type="submission" date="2019-08" db="EMBL/GenBank/DDBJ databases">
        <authorList>
            <person name="Peeters C."/>
        </authorList>
    </citation>
    <scope>NUCLEOTIDE SEQUENCE [LARGE SCALE GENOMIC DNA]</scope>
    <source>
        <strain evidence="2 3">LMG 20602</strain>
    </source>
</reference>
<dbReference type="Gene3D" id="2.60.40.10">
    <property type="entry name" value="Immunoglobulins"/>
    <property type="match status" value="1"/>
</dbReference>
<proteinExistence type="predicted"/>
<dbReference type="Proteomes" id="UP000366065">
    <property type="component" value="Unassembled WGS sequence"/>
</dbReference>
<gene>
    <name evidence="2" type="ORF">PCA20602_00261</name>
</gene>